<feature type="repeat" description="WD" evidence="4">
    <location>
        <begin position="188"/>
        <end position="227"/>
    </location>
</feature>
<gene>
    <name evidence="6" type="ORF">DASB73_003850</name>
</gene>
<dbReference type="GO" id="GO:0043130">
    <property type="term" value="F:ubiquitin binding"/>
    <property type="evidence" value="ECO:0007669"/>
    <property type="project" value="TreeGrafter"/>
</dbReference>
<keyword evidence="3" id="KW-0677">Repeat</keyword>
<evidence type="ECO:0000256" key="4">
    <source>
        <dbReference type="PROSITE-ProRule" id="PRU00221"/>
    </source>
</evidence>
<dbReference type="SMART" id="SM00320">
    <property type="entry name" value="WD40"/>
    <property type="match status" value="5"/>
</dbReference>
<accession>A0AAV5RDY0</accession>
<dbReference type="PANTHER" id="PTHR19862">
    <property type="entry name" value="WD REPEAT-CONTAINING PROTEIN 48"/>
    <property type="match status" value="1"/>
</dbReference>
<dbReference type="GO" id="GO:0000724">
    <property type="term" value="P:double-strand break repair via homologous recombination"/>
    <property type="evidence" value="ECO:0007669"/>
    <property type="project" value="TreeGrafter"/>
</dbReference>
<dbReference type="Pfam" id="PF11816">
    <property type="entry name" value="DUF3337"/>
    <property type="match status" value="1"/>
</dbReference>
<dbReference type="PRINTS" id="PR00320">
    <property type="entry name" value="GPROTEINBRPT"/>
</dbReference>
<keyword evidence="7" id="KW-1185">Reference proteome</keyword>
<dbReference type="InterPro" id="IPR015943">
    <property type="entry name" value="WD40/YVTN_repeat-like_dom_sf"/>
</dbReference>
<feature type="compositionally biased region" description="Polar residues" evidence="5">
    <location>
        <begin position="448"/>
        <end position="461"/>
    </location>
</feature>
<feature type="region of interest" description="Disordered" evidence="5">
    <location>
        <begin position="623"/>
        <end position="698"/>
    </location>
</feature>
<evidence type="ECO:0000256" key="2">
    <source>
        <dbReference type="ARBA" id="ARBA00022574"/>
    </source>
</evidence>
<feature type="compositionally biased region" description="Pro residues" evidence="5">
    <location>
        <begin position="646"/>
        <end position="657"/>
    </location>
</feature>
<feature type="repeat" description="WD" evidence="4">
    <location>
        <begin position="67"/>
        <end position="107"/>
    </location>
</feature>
<evidence type="ECO:0000256" key="5">
    <source>
        <dbReference type="SAM" id="MobiDB-lite"/>
    </source>
</evidence>
<feature type="compositionally biased region" description="Basic residues" evidence="5">
    <location>
        <begin position="660"/>
        <end position="677"/>
    </location>
</feature>
<feature type="compositionally biased region" description="Basic and acidic residues" evidence="5">
    <location>
        <begin position="685"/>
        <end position="694"/>
    </location>
</feature>
<dbReference type="PANTHER" id="PTHR19862:SF14">
    <property type="entry name" value="WD REPEAT-CONTAINING PROTEIN 48"/>
    <property type="match status" value="1"/>
</dbReference>
<feature type="region of interest" description="Disordered" evidence="5">
    <location>
        <begin position="422"/>
        <end position="541"/>
    </location>
</feature>
<organism evidence="6 7">
    <name type="scientific">Starmerella bacillaris</name>
    <name type="common">Yeast</name>
    <name type="synonym">Candida zemplinina</name>
    <dbReference type="NCBI Taxonomy" id="1247836"/>
    <lineage>
        <taxon>Eukaryota</taxon>
        <taxon>Fungi</taxon>
        <taxon>Dikarya</taxon>
        <taxon>Ascomycota</taxon>
        <taxon>Saccharomycotina</taxon>
        <taxon>Dipodascomycetes</taxon>
        <taxon>Dipodascales</taxon>
        <taxon>Trichomonascaceae</taxon>
        <taxon>Starmerella</taxon>
    </lineage>
</organism>
<dbReference type="InterPro" id="IPR020472">
    <property type="entry name" value="WD40_PAC1"/>
</dbReference>
<dbReference type="SUPFAM" id="SSF50978">
    <property type="entry name" value="WD40 repeat-like"/>
    <property type="match status" value="1"/>
</dbReference>
<dbReference type="EMBL" id="BTGC01000001">
    <property type="protein sequence ID" value="GMM49427.1"/>
    <property type="molecule type" value="Genomic_DNA"/>
</dbReference>
<feature type="compositionally biased region" description="Polar residues" evidence="5">
    <location>
        <begin position="422"/>
        <end position="431"/>
    </location>
</feature>
<dbReference type="PROSITE" id="PS50082">
    <property type="entry name" value="WD_REPEATS_2"/>
    <property type="match status" value="3"/>
</dbReference>
<feature type="compositionally biased region" description="Acidic residues" evidence="5">
    <location>
        <begin position="489"/>
        <end position="499"/>
    </location>
</feature>
<protein>
    <recommendedName>
        <fullName evidence="8">WD repeat-containing protein 48</fullName>
    </recommendedName>
</protein>
<dbReference type="PROSITE" id="PS00678">
    <property type="entry name" value="WD_REPEATS_1"/>
    <property type="match status" value="1"/>
</dbReference>
<dbReference type="AlphaFoldDB" id="A0AAV5RDY0"/>
<dbReference type="Pfam" id="PF00400">
    <property type="entry name" value="WD40"/>
    <property type="match status" value="4"/>
</dbReference>
<evidence type="ECO:0000313" key="6">
    <source>
        <dbReference type="EMBL" id="GMM49427.1"/>
    </source>
</evidence>
<reference evidence="6 7" key="1">
    <citation type="journal article" date="2023" name="Elife">
        <title>Identification of key yeast species and microbe-microbe interactions impacting larval growth of Drosophila in the wild.</title>
        <authorList>
            <person name="Mure A."/>
            <person name="Sugiura Y."/>
            <person name="Maeda R."/>
            <person name="Honda K."/>
            <person name="Sakurai N."/>
            <person name="Takahashi Y."/>
            <person name="Watada M."/>
            <person name="Katoh T."/>
            <person name="Gotoh A."/>
            <person name="Gotoh Y."/>
            <person name="Taniguchi I."/>
            <person name="Nakamura K."/>
            <person name="Hayashi T."/>
            <person name="Katayama T."/>
            <person name="Uemura T."/>
            <person name="Hattori Y."/>
        </authorList>
    </citation>
    <scope>NUCLEOTIDE SEQUENCE [LARGE SCALE GENOMIC DNA]</scope>
    <source>
        <strain evidence="6 7">SB-73</strain>
    </source>
</reference>
<feature type="compositionally biased region" description="Polar residues" evidence="5">
    <location>
        <begin position="634"/>
        <end position="643"/>
    </location>
</feature>
<keyword evidence="2 4" id="KW-0853">WD repeat</keyword>
<dbReference type="Proteomes" id="UP001362899">
    <property type="component" value="Unassembled WGS sequence"/>
</dbReference>
<feature type="compositionally biased region" description="Basic and acidic residues" evidence="5">
    <location>
        <begin position="623"/>
        <end position="633"/>
    </location>
</feature>
<dbReference type="InterPro" id="IPR051246">
    <property type="entry name" value="WDR48"/>
</dbReference>
<evidence type="ECO:0000313" key="7">
    <source>
        <dbReference type="Proteomes" id="UP001362899"/>
    </source>
</evidence>
<dbReference type="PROSITE" id="PS50294">
    <property type="entry name" value="WD_REPEATS_REGION"/>
    <property type="match status" value="1"/>
</dbReference>
<feature type="region of interest" description="Disordered" evidence="5">
    <location>
        <begin position="555"/>
        <end position="591"/>
    </location>
</feature>
<sequence>MGNRKIEYVFGPPQPEFGHALGVGALRMNSETLLTPNSHGTLFSGGRDGRVNAWSLLGDTAMPSLVNTCHTNTVSALMPFTSNQVVSCSTDTTVKVWNLHENEVTKLGHHNDYVECLTHFSSAVVASGGLDNCVNGWDVGTQKKAFEISVNHSVYTISSVRDQIIITGSPDGAVRIWDPRQRKQVMKLAGHTDSVRSILVSDDNVLSGSSDGTAVLWSLRYGRALRTMSQFDSSIWVLRPNGNGYFAGDRNGSLYASESLESEPTKVYKNVLTHGGLKGLVFDESTSGLWLSTPFQPDIKRIDVEGRETQTLHGHNGLRKHRMLNDKRRALVADTNKVVHMVDLVGAKALNFERRIPVEQDVDDGLDDILSEVNTMDVLDNWCQVEVKAGRVYVILDKQSVNNTEVYLDELTKYVNTGSGNNEATPLNSPLHSPVGSGFFKPSPAVSRVTSSQSLEKTLQKTTTRSSRRRASKLMHDLGSGKGKVAFYDPDESDSDSDNESVASGNAKKEGQQSSPSTQNQNIQSKQSTQSPMLLPKADPSNRLSLSLSETLLSRSRSRTTLAHDNIEPKSVTQHKTKIVQTEEPADEETADDEIRINLGNFVLENLLRGVIDNLMREYNKDKDASAQHEHHQPNSVVEQQNRLPDPVPTTPSPVPETPKKKKNFLNKLFGHNKSKPVKPVAKPKQPEPKKVEDENVSAQRLKEERHNKLIKQPDSNTFAEAWKRASSAHAFQAADPEAPVTEVIGRNTQIIITEAAPGAGAPTEIFCSTVGKLMSSQLEDEEIMKILPGWVGDAVLLGKLNLKKPTKIGFSVIPNAPGLPDLTTDDTRLTAISMLRMRKIMAYIIGQMQKKNILTADASNFQPEEIVKLTCNNTNIDPLVTLATVRTRIWPHGGDVSLEYSLIRRV</sequence>
<feature type="repeat" description="WD" evidence="4">
    <location>
        <begin position="163"/>
        <end position="187"/>
    </location>
</feature>
<dbReference type="Gene3D" id="2.130.10.10">
    <property type="entry name" value="YVTN repeat-like/Quinoprotein amine dehydrogenase"/>
    <property type="match status" value="2"/>
</dbReference>
<comment type="similarity">
    <text evidence="1">Belongs to the WD repeat WDR48 family.</text>
</comment>
<dbReference type="InterPro" id="IPR019775">
    <property type="entry name" value="WD40_repeat_CS"/>
</dbReference>
<dbReference type="InterPro" id="IPR021772">
    <property type="entry name" value="WDR48/Bun107"/>
</dbReference>
<evidence type="ECO:0000256" key="1">
    <source>
        <dbReference type="ARBA" id="ARBA00006917"/>
    </source>
</evidence>
<comment type="caution">
    <text evidence="6">The sequence shown here is derived from an EMBL/GenBank/DDBJ whole genome shotgun (WGS) entry which is preliminary data.</text>
</comment>
<name>A0AAV5RDY0_STABA</name>
<evidence type="ECO:0000256" key="3">
    <source>
        <dbReference type="ARBA" id="ARBA00022737"/>
    </source>
</evidence>
<evidence type="ECO:0008006" key="8">
    <source>
        <dbReference type="Google" id="ProtNLM"/>
    </source>
</evidence>
<dbReference type="InterPro" id="IPR036322">
    <property type="entry name" value="WD40_repeat_dom_sf"/>
</dbReference>
<feature type="compositionally biased region" description="Polar residues" evidence="5">
    <location>
        <begin position="512"/>
        <end position="532"/>
    </location>
</feature>
<proteinExistence type="inferred from homology"/>
<dbReference type="InterPro" id="IPR001680">
    <property type="entry name" value="WD40_rpt"/>
</dbReference>